<dbReference type="PANTHER" id="PTHR11601:SF34">
    <property type="entry name" value="CYSTEINE DESULFURASE"/>
    <property type="match status" value="1"/>
</dbReference>
<evidence type="ECO:0000259" key="9">
    <source>
        <dbReference type="Pfam" id="PF00266"/>
    </source>
</evidence>
<dbReference type="InterPro" id="IPR015421">
    <property type="entry name" value="PyrdxlP-dep_Trfase_major"/>
</dbReference>
<accession>A0A0F6SFH3</accession>
<dbReference type="InterPro" id="IPR015424">
    <property type="entry name" value="PyrdxlP-dep_Trfase"/>
</dbReference>
<evidence type="ECO:0000256" key="7">
    <source>
        <dbReference type="ARBA" id="ARBA00023014"/>
    </source>
</evidence>
<feature type="domain" description="Aminotransferase class V" evidence="9">
    <location>
        <begin position="3"/>
        <end position="355"/>
    </location>
</feature>
<gene>
    <name evidence="10" type="ORF">DB32_004093</name>
</gene>
<organism evidence="10 11">
    <name type="scientific">Sandaracinus amylolyticus</name>
    <dbReference type="NCBI Taxonomy" id="927083"/>
    <lineage>
        <taxon>Bacteria</taxon>
        <taxon>Pseudomonadati</taxon>
        <taxon>Myxococcota</taxon>
        <taxon>Polyangia</taxon>
        <taxon>Polyangiales</taxon>
        <taxon>Sandaracinaceae</taxon>
        <taxon>Sandaracinus</taxon>
    </lineage>
</organism>
<dbReference type="InterPro" id="IPR015422">
    <property type="entry name" value="PyrdxlP-dep_Trfase_small"/>
</dbReference>
<evidence type="ECO:0000256" key="5">
    <source>
        <dbReference type="ARBA" id="ARBA00022898"/>
    </source>
</evidence>
<evidence type="ECO:0000256" key="8">
    <source>
        <dbReference type="ARBA" id="ARBA00050776"/>
    </source>
</evidence>
<dbReference type="GO" id="GO:0051536">
    <property type="term" value="F:iron-sulfur cluster binding"/>
    <property type="evidence" value="ECO:0007669"/>
    <property type="project" value="UniProtKB-KW"/>
</dbReference>
<comment type="catalytic activity">
    <reaction evidence="8">
        <text>(sulfur carrier)-H + L-cysteine = (sulfur carrier)-SH + L-alanine</text>
        <dbReference type="Rhea" id="RHEA:43892"/>
        <dbReference type="Rhea" id="RHEA-COMP:14737"/>
        <dbReference type="Rhea" id="RHEA-COMP:14739"/>
        <dbReference type="ChEBI" id="CHEBI:29917"/>
        <dbReference type="ChEBI" id="CHEBI:35235"/>
        <dbReference type="ChEBI" id="CHEBI:57972"/>
        <dbReference type="ChEBI" id="CHEBI:64428"/>
        <dbReference type="EC" id="2.8.1.7"/>
    </reaction>
</comment>
<dbReference type="AlphaFoldDB" id="A0A0F6SFH3"/>
<name>A0A0F6SFH3_9BACT</name>
<comment type="similarity">
    <text evidence="2">Belongs to the class-V pyridoxal-phosphate-dependent aminotransferase family. NifS/IscS subfamily.</text>
</comment>
<keyword evidence="7" id="KW-0411">Iron-sulfur</keyword>
<dbReference type="Gene3D" id="3.90.1150.10">
    <property type="entry name" value="Aspartate Aminotransferase, domain 1"/>
    <property type="match status" value="1"/>
</dbReference>
<dbReference type="Gene3D" id="1.10.260.50">
    <property type="match status" value="1"/>
</dbReference>
<dbReference type="KEGG" id="samy:DB32_004093"/>
<dbReference type="Gene3D" id="3.40.640.10">
    <property type="entry name" value="Type I PLP-dependent aspartate aminotransferase-like (Major domain)"/>
    <property type="match status" value="1"/>
</dbReference>
<keyword evidence="5" id="KW-0663">Pyridoxal phosphate</keyword>
<proteinExistence type="inferred from homology"/>
<keyword evidence="6" id="KW-0408">Iron</keyword>
<dbReference type="GO" id="GO:0031071">
    <property type="term" value="F:cysteine desulfurase activity"/>
    <property type="evidence" value="ECO:0007669"/>
    <property type="project" value="UniProtKB-EC"/>
</dbReference>
<dbReference type="GO" id="GO:0046872">
    <property type="term" value="F:metal ion binding"/>
    <property type="evidence" value="ECO:0007669"/>
    <property type="project" value="UniProtKB-KW"/>
</dbReference>
<evidence type="ECO:0000256" key="4">
    <source>
        <dbReference type="ARBA" id="ARBA00022723"/>
    </source>
</evidence>
<dbReference type="STRING" id="927083.DB32_004093"/>
<dbReference type="EMBL" id="CP011125">
    <property type="protein sequence ID" value="AKF06944.1"/>
    <property type="molecule type" value="Genomic_DNA"/>
</dbReference>
<protein>
    <submittedName>
        <fullName evidence="10">Cysteine desulfurase</fullName>
    </submittedName>
</protein>
<sequence length="369" mass="37947">MRIYLDHHAATPLCEGARGAMDEARERGWANPASVHAAGRASRALLEKARDRIGASIAATPAEIVLTSGGTEACNLAVRGLARPGSHVITTTIEHPAIAMSVESIPGSRVTRLAVARGRAPTADEVSRAITGDTSLVAVQWVNHETGTVLPVAEIAASCRAHGVACVIDATQALGKIAIDVRAIGATAMAFASHKIGGPAGAGALWIARDAPELASLIVGGAQERGRRAGSPDVISLSGFGGACASIDERLAAMPTIAARRDRIERALEELGASINAREGERVATCVSASVPGWRGTALVAALDLEGLEVASGAACSSGLDRPSPVLAAMHEDEPWRASSALRISLGPETNDAMIDHAIATLRRVLPRA</sequence>
<dbReference type="InterPro" id="IPR016454">
    <property type="entry name" value="Cysteine_dSase"/>
</dbReference>
<dbReference type="PANTHER" id="PTHR11601">
    <property type="entry name" value="CYSTEINE DESULFURYLASE FAMILY MEMBER"/>
    <property type="match status" value="1"/>
</dbReference>
<evidence type="ECO:0000256" key="1">
    <source>
        <dbReference type="ARBA" id="ARBA00001933"/>
    </source>
</evidence>
<dbReference type="Pfam" id="PF00266">
    <property type="entry name" value="Aminotran_5"/>
    <property type="match status" value="1"/>
</dbReference>
<keyword evidence="3" id="KW-0808">Transferase</keyword>
<comment type="cofactor">
    <cofactor evidence="1">
        <name>pyridoxal 5'-phosphate</name>
        <dbReference type="ChEBI" id="CHEBI:597326"/>
    </cofactor>
</comment>
<dbReference type="InterPro" id="IPR000192">
    <property type="entry name" value="Aminotrans_V_dom"/>
</dbReference>
<keyword evidence="4" id="KW-0479">Metal-binding</keyword>
<dbReference type="SUPFAM" id="SSF53383">
    <property type="entry name" value="PLP-dependent transferases"/>
    <property type="match status" value="1"/>
</dbReference>
<evidence type="ECO:0000256" key="3">
    <source>
        <dbReference type="ARBA" id="ARBA00022679"/>
    </source>
</evidence>
<evidence type="ECO:0000313" key="10">
    <source>
        <dbReference type="EMBL" id="AKF06944.1"/>
    </source>
</evidence>
<keyword evidence="11" id="KW-1185">Reference proteome</keyword>
<evidence type="ECO:0000256" key="2">
    <source>
        <dbReference type="ARBA" id="ARBA00006490"/>
    </source>
</evidence>
<evidence type="ECO:0000313" key="11">
    <source>
        <dbReference type="Proteomes" id="UP000034883"/>
    </source>
</evidence>
<dbReference type="PIRSF" id="PIRSF005572">
    <property type="entry name" value="NifS"/>
    <property type="match status" value="1"/>
</dbReference>
<dbReference type="RefSeq" id="WP_169791492.1">
    <property type="nucleotide sequence ID" value="NZ_CP011125.1"/>
</dbReference>
<dbReference type="Proteomes" id="UP000034883">
    <property type="component" value="Chromosome"/>
</dbReference>
<reference evidence="10 11" key="1">
    <citation type="submission" date="2015-03" db="EMBL/GenBank/DDBJ databases">
        <title>Genome assembly of Sandaracinus amylolyticus DSM 53668.</title>
        <authorList>
            <person name="Sharma G."/>
            <person name="Subramanian S."/>
        </authorList>
    </citation>
    <scope>NUCLEOTIDE SEQUENCE [LARGE SCALE GENOMIC DNA]</scope>
    <source>
        <strain evidence="10 11">DSM 53668</strain>
    </source>
</reference>
<evidence type="ECO:0000256" key="6">
    <source>
        <dbReference type="ARBA" id="ARBA00023004"/>
    </source>
</evidence>